<feature type="region of interest" description="Phosphopantothenoylcysteine decarboxylase" evidence="3">
    <location>
        <begin position="1"/>
        <end position="189"/>
    </location>
</feature>
<dbReference type="InterPro" id="IPR005252">
    <property type="entry name" value="CoaBC"/>
</dbReference>
<dbReference type="Pfam" id="PF04127">
    <property type="entry name" value="DFP"/>
    <property type="match status" value="1"/>
</dbReference>
<dbReference type="GO" id="GO:0004633">
    <property type="term" value="F:phosphopantothenoylcysteine decarboxylase activity"/>
    <property type="evidence" value="ECO:0007669"/>
    <property type="project" value="UniProtKB-UniRule"/>
</dbReference>
<feature type="binding site" evidence="3">
    <location>
        <position position="279"/>
    </location>
    <ligand>
        <name>CTP</name>
        <dbReference type="ChEBI" id="CHEBI:37563"/>
    </ligand>
</feature>
<dbReference type="SUPFAM" id="SSF52507">
    <property type="entry name" value="Homo-oligomeric flavin-containing Cys decarboxylases, HFCD"/>
    <property type="match status" value="1"/>
</dbReference>
<dbReference type="PANTHER" id="PTHR14359">
    <property type="entry name" value="HOMO-OLIGOMERIC FLAVIN CONTAINING CYS DECARBOXYLASE FAMILY"/>
    <property type="match status" value="1"/>
</dbReference>
<dbReference type="Pfam" id="PF02441">
    <property type="entry name" value="Flavoprotein"/>
    <property type="match status" value="1"/>
</dbReference>
<feature type="domain" description="Flavoprotein" evidence="5">
    <location>
        <begin position="7"/>
        <end position="177"/>
    </location>
</feature>
<dbReference type="GO" id="GO:0015937">
    <property type="term" value="P:coenzyme A biosynthetic process"/>
    <property type="evidence" value="ECO:0007669"/>
    <property type="project" value="UniProtKB-UniRule"/>
</dbReference>
<dbReference type="InterPro" id="IPR036551">
    <property type="entry name" value="Flavin_trans-like"/>
</dbReference>
<evidence type="ECO:0000256" key="3">
    <source>
        <dbReference type="HAMAP-Rule" id="MF_02225"/>
    </source>
</evidence>
<comment type="cofactor">
    <cofactor evidence="3">
        <name>Mg(2+)</name>
        <dbReference type="ChEBI" id="CHEBI:18420"/>
    </cofactor>
</comment>
<protein>
    <recommendedName>
        <fullName evidence="3">Coenzyme A biosynthesis bifunctional protein CoaBC</fullName>
    </recommendedName>
    <alternativeName>
        <fullName evidence="3">DNA/pantothenate metabolism flavoprotein</fullName>
    </alternativeName>
    <alternativeName>
        <fullName evidence="3">Phosphopantothenoylcysteine synthetase/decarboxylase</fullName>
        <shortName evidence="3">PPCS-PPCDC</shortName>
    </alternativeName>
    <domain>
        <recommendedName>
            <fullName evidence="3">Phosphopantothenoylcysteine decarboxylase</fullName>
            <shortName evidence="3">PPC decarboxylase</shortName>
            <shortName evidence="3">PPC-DC</shortName>
            <ecNumber evidence="3">4.1.1.36</ecNumber>
        </recommendedName>
        <alternativeName>
            <fullName evidence="3">CoaC</fullName>
        </alternativeName>
    </domain>
    <domain>
        <recommendedName>
            <fullName evidence="3">Phosphopantothenate--cysteine ligase</fullName>
            <ecNumber evidence="3">6.3.2.5</ecNumber>
        </recommendedName>
        <alternativeName>
            <fullName evidence="3">CoaB</fullName>
        </alternativeName>
        <alternativeName>
            <fullName evidence="3">Phosphopantothenoylcysteine synthetase</fullName>
            <shortName evidence="3">PPC synthetase</shortName>
            <shortName evidence="3">PPC-S</shortName>
        </alternativeName>
    </domain>
</protein>
<comment type="pathway">
    <text evidence="3 4">Cofactor biosynthesis; coenzyme A biosynthesis; CoA from (R)-pantothenate: step 3/5.</text>
</comment>
<evidence type="ECO:0000259" key="6">
    <source>
        <dbReference type="Pfam" id="PF04127"/>
    </source>
</evidence>
<comment type="caution">
    <text evidence="3">Lacks conserved residue(s) required for the propagation of feature annotation.</text>
</comment>
<dbReference type="EMBL" id="JADKGY010000001">
    <property type="protein sequence ID" value="MBK9981623.1"/>
    <property type="molecule type" value="Genomic_DNA"/>
</dbReference>
<keyword evidence="3 4" id="KW-0285">Flavoprotein</keyword>
<feature type="domain" description="DNA/pantothenate metabolism flavoprotein C-terminal" evidence="6">
    <location>
        <begin position="185"/>
        <end position="396"/>
    </location>
</feature>
<comment type="function">
    <text evidence="3">Catalyzes two sequential steps in the biosynthesis of coenzyme A. In the first step cysteine is conjugated to 4'-phosphopantothenate to form 4-phosphopantothenoylcysteine. In the second step the latter compound is decarboxylated to form 4'-phosphopantotheine.</text>
</comment>
<dbReference type="Gene3D" id="3.40.50.10300">
    <property type="entry name" value="CoaB-like"/>
    <property type="match status" value="1"/>
</dbReference>
<dbReference type="GO" id="GO:0004632">
    <property type="term" value="F:phosphopantothenate--cysteine ligase activity"/>
    <property type="evidence" value="ECO:0007669"/>
    <property type="project" value="UniProtKB-UniRule"/>
</dbReference>
<feature type="binding site" evidence="3">
    <location>
        <position position="289"/>
    </location>
    <ligand>
        <name>CTP</name>
        <dbReference type="ChEBI" id="CHEBI:37563"/>
    </ligand>
</feature>
<keyword evidence="3 4" id="KW-0436">Ligase</keyword>
<evidence type="ECO:0000313" key="7">
    <source>
        <dbReference type="EMBL" id="MBK9981623.1"/>
    </source>
</evidence>
<comment type="function">
    <text evidence="4">Catalyzes two steps in the biosynthesis of coenzyme A. In the first step cysteine is conjugated to 4'-phosphopantothenate to form 4-phosphopantothenoylcysteine, in the latter compound is decarboxylated to form 4'-phosphopantotheine.</text>
</comment>
<accession>A0A9D7STD1</accession>
<reference evidence="7 8" key="1">
    <citation type="submission" date="2020-10" db="EMBL/GenBank/DDBJ databases">
        <title>Connecting structure to function with the recovery of over 1000 high-quality activated sludge metagenome-assembled genomes encoding full-length rRNA genes using long-read sequencing.</title>
        <authorList>
            <person name="Singleton C.M."/>
            <person name="Petriglieri F."/>
            <person name="Kristensen J.M."/>
            <person name="Kirkegaard R.H."/>
            <person name="Michaelsen T.Y."/>
            <person name="Andersen M.H."/>
            <person name="Karst S.M."/>
            <person name="Dueholm M.S."/>
            <person name="Nielsen P.H."/>
            <person name="Albertsen M."/>
        </authorList>
    </citation>
    <scope>NUCLEOTIDE SEQUENCE [LARGE SCALE GENOMIC DNA]</scope>
    <source>
        <strain evidence="7">Ribe_18-Q3-R11-54_MAXAC.273</strain>
    </source>
</reference>
<dbReference type="NCBIfam" id="TIGR00521">
    <property type="entry name" value="coaBC_dfp"/>
    <property type="match status" value="1"/>
</dbReference>
<evidence type="ECO:0000313" key="8">
    <source>
        <dbReference type="Proteomes" id="UP000808337"/>
    </source>
</evidence>
<dbReference type="GO" id="GO:0015941">
    <property type="term" value="P:pantothenate catabolic process"/>
    <property type="evidence" value="ECO:0007669"/>
    <property type="project" value="InterPro"/>
</dbReference>
<comment type="pathway">
    <text evidence="3 4">Cofactor biosynthesis; coenzyme A biosynthesis; CoA from (R)-pantothenate: step 2/5.</text>
</comment>
<feature type="region of interest" description="Phosphopantothenate--cysteine ligase" evidence="3">
    <location>
        <begin position="190"/>
        <end position="404"/>
    </location>
</feature>
<keyword evidence="3" id="KW-0460">Magnesium</keyword>
<dbReference type="InterPro" id="IPR003382">
    <property type="entry name" value="Flavoprotein"/>
</dbReference>
<keyword evidence="1 3" id="KW-0210">Decarboxylase</keyword>
<feature type="binding site" evidence="3">
    <location>
        <position position="324"/>
    </location>
    <ligand>
        <name>CTP</name>
        <dbReference type="ChEBI" id="CHEBI:37563"/>
    </ligand>
</feature>
<proteinExistence type="inferred from homology"/>
<evidence type="ECO:0000256" key="1">
    <source>
        <dbReference type="ARBA" id="ARBA00022793"/>
    </source>
</evidence>
<feature type="binding site" evidence="3">
    <location>
        <position position="342"/>
    </location>
    <ligand>
        <name>CTP</name>
        <dbReference type="ChEBI" id="CHEBI:37563"/>
    </ligand>
</feature>
<dbReference type="Proteomes" id="UP000808337">
    <property type="component" value="Unassembled WGS sequence"/>
</dbReference>
<dbReference type="Gene3D" id="3.40.50.1950">
    <property type="entry name" value="Flavin prenyltransferase-like"/>
    <property type="match status" value="1"/>
</dbReference>
<dbReference type="InterPro" id="IPR035929">
    <property type="entry name" value="CoaB-like_sf"/>
</dbReference>
<organism evidence="7 8">
    <name type="scientific">Candidatus Opimibacter skivensis</name>
    <dbReference type="NCBI Taxonomy" id="2982028"/>
    <lineage>
        <taxon>Bacteria</taxon>
        <taxon>Pseudomonadati</taxon>
        <taxon>Bacteroidota</taxon>
        <taxon>Saprospiria</taxon>
        <taxon>Saprospirales</taxon>
        <taxon>Saprospiraceae</taxon>
        <taxon>Candidatus Opimibacter</taxon>
    </lineage>
</organism>
<dbReference type="PANTHER" id="PTHR14359:SF6">
    <property type="entry name" value="PHOSPHOPANTOTHENOYLCYSTEINE DECARBOXYLASE"/>
    <property type="match status" value="1"/>
</dbReference>
<comment type="catalytic activity">
    <reaction evidence="3 4">
        <text>N-[(R)-4-phosphopantothenoyl]-L-cysteine + H(+) = (R)-4'-phosphopantetheine + CO2</text>
        <dbReference type="Rhea" id="RHEA:16793"/>
        <dbReference type="ChEBI" id="CHEBI:15378"/>
        <dbReference type="ChEBI" id="CHEBI:16526"/>
        <dbReference type="ChEBI" id="CHEBI:59458"/>
        <dbReference type="ChEBI" id="CHEBI:61723"/>
        <dbReference type="EC" id="4.1.1.36"/>
    </reaction>
</comment>
<dbReference type="EC" id="6.3.2.5" evidence="3"/>
<dbReference type="GO" id="GO:0010181">
    <property type="term" value="F:FMN binding"/>
    <property type="evidence" value="ECO:0007669"/>
    <property type="project" value="UniProtKB-UniRule"/>
</dbReference>
<evidence type="ECO:0000256" key="2">
    <source>
        <dbReference type="ARBA" id="ARBA00023239"/>
    </source>
</evidence>
<keyword evidence="2 3" id="KW-0456">Lyase</keyword>
<dbReference type="HAMAP" id="MF_02225">
    <property type="entry name" value="CoaBC"/>
    <property type="match status" value="1"/>
</dbReference>
<keyword evidence="3 4" id="KW-0288">FMN</keyword>
<comment type="caution">
    <text evidence="7">The sequence shown here is derived from an EMBL/GenBank/DDBJ whole genome shotgun (WGS) entry which is preliminary data.</text>
</comment>
<comment type="catalytic activity">
    <reaction evidence="3 4">
        <text>(R)-4'-phosphopantothenate + L-cysteine + CTP = N-[(R)-4-phosphopantothenoyl]-L-cysteine + CMP + diphosphate + H(+)</text>
        <dbReference type="Rhea" id="RHEA:19397"/>
        <dbReference type="ChEBI" id="CHEBI:10986"/>
        <dbReference type="ChEBI" id="CHEBI:15378"/>
        <dbReference type="ChEBI" id="CHEBI:33019"/>
        <dbReference type="ChEBI" id="CHEBI:35235"/>
        <dbReference type="ChEBI" id="CHEBI:37563"/>
        <dbReference type="ChEBI" id="CHEBI:59458"/>
        <dbReference type="ChEBI" id="CHEBI:60377"/>
        <dbReference type="EC" id="6.3.2.5"/>
    </reaction>
</comment>
<dbReference type="SUPFAM" id="SSF102645">
    <property type="entry name" value="CoaB-like"/>
    <property type="match status" value="1"/>
</dbReference>
<keyword evidence="3" id="KW-0479">Metal-binding</keyword>
<name>A0A9D7STD1_9BACT</name>
<sequence length="404" mass="43825">MSSLTGKKIILGVCGSIAAYKAAYLLRLLIGEGCSVRVIMTSSASDFVSPLTFSTLSKHPVASSIHDGDAWTNHVEWGLWADAILIAPATAHTLARCACGLSADMLTATYLSARCPVFFAPAMDLDMWQHPSTVENVSRLQSFGNFIIDVGIGELASGLIGPGRMAEPQDIVERLSEFFLFKQDMAGLKVLINAGPTYEAIDPVRYVGNHSTGKMGVAIADEFASRGSEVTLILGPDSVLPLNDGIRIERITSADDMLTACESYFPKSDVTVLAAAVADYKPAVVSQDKIKKDSDRMTIELVRTPDIAATLGSKKRDHQILVGFALETKDGEANAIEKMHKKNMDMIVLNNPRDHGAAFGHDTNKVTFLYPDNKRKHFELKSKKDVASDIVDAIHQIRNTNGEN</sequence>
<comment type="similarity">
    <text evidence="3 4">In the N-terminal section; belongs to the HFCD (homo-oligomeric flavin containing Cys decarboxylase) superfamily.</text>
</comment>
<comment type="similarity">
    <text evidence="3 4">In the C-terminal section; belongs to the PPC synthetase family.</text>
</comment>
<keyword evidence="3" id="KW-0511">Multifunctional enzyme</keyword>
<dbReference type="GO" id="GO:0071513">
    <property type="term" value="C:phosphopantothenoylcysteine decarboxylase complex"/>
    <property type="evidence" value="ECO:0007669"/>
    <property type="project" value="TreeGrafter"/>
</dbReference>
<dbReference type="InterPro" id="IPR007085">
    <property type="entry name" value="DNA/pantothenate-metab_flavo_C"/>
</dbReference>
<dbReference type="AlphaFoldDB" id="A0A9D7STD1"/>
<gene>
    <name evidence="3 7" type="primary">coaBC</name>
    <name evidence="7" type="ORF">IPP15_04235</name>
</gene>
<comment type="cofactor">
    <cofactor evidence="3">
        <name>FMN</name>
        <dbReference type="ChEBI" id="CHEBI:58210"/>
    </cofactor>
    <text evidence="3">Binds 1 FMN per subunit.</text>
</comment>
<evidence type="ECO:0000256" key="4">
    <source>
        <dbReference type="RuleBase" id="RU364078"/>
    </source>
</evidence>
<dbReference type="GO" id="GO:0046872">
    <property type="term" value="F:metal ion binding"/>
    <property type="evidence" value="ECO:0007669"/>
    <property type="project" value="UniProtKB-KW"/>
</dbReference>
<evidence type="ECO:0000259" key="5">
    <source>
        <dbReference type="Pfam" id="PF02441"/>
    </source>
</evidence>
<feature type="binding site" evidence="3">
    <location>
        <position position="338"/>
    </location>
    <ligand>
        <name>CTP</name>
        <dbReference type="ChEBI" id="CHEBI:37563"/>
    </ligand>
</feature>
<dbReference type="EC" id="4.1.1.36" evidence="3"/>